<reference evidence="4 5" key="1">
    <citation type="submission" date="2016-11" db="EMBL/GenBank/DDBJ databases">
        <title>Mixed transmission modes and dynamic genome evolution in an obligate animal-bacterial symbiosis.</title>
        <authorList>
            <person name="Russell S.L."/>
            <person name="Corbett-Detig R.B."/>
            <person name="Cavanaugh C.M."/>
        </authorList>
    </citation>
    <scope>NUCLEOTIDE SEQUENCE [LARGE SCALE GENOMIC DNA]</scope>
    <source>
        <strain evidence="4">Sp-SM6</strain>
    </source>
</reference>
<accession>A0A1T2LBU6</accession>
<sequence>GMIQTGQLGDVMKESIHAAMTVVRSRAESLGIAPDFYQKQEAHIHVPEGATPKDGPSAGIGMCTALVSALTGIPVKADVAMTGEITLRGEVLPIGGLKEKLLAAHRGGIKMVVIPEENEKDLVEIPKNVKEGLDIRPVKWIDEVFDLALTRRPEPAEVVAAQPAKSRTTKKRSARKGSVTKH</sequence>
<organism evidence="4 5">
    <name type="scientific">Solemya elarraichensis gill symbiont</name>
    <dbReference type="NCBI Taxonomy" id="1918949"/>
    <lineage>
        <taxon>Bacteria</taxon>
        <taxon>Pseudomonadati</taxon>
        <taxon>Pseudomonadota</taxon>
        <taxon>Gammaproteobacteria</taxon>
        <taxon>sulfur-oxidizing symbionts</taxon>
    </lineage>
</organism>
<comment type="catalytic activity">
    <reaction evidence="1">
        <text>Hydrolysis of proteins in presence of ATP.</text>
        <dbReference type="EC" id="3.4.21.53"/>
    </reaction>
</comment>
<evidence type="ECO:0000259" key="3">
    <source>
        <dbReference type="PROSITE" id="PS51786"/>
    </source>
</evidence>
<dbReference type="InterPro" id="IPR014721">
    <property type="entry name" value="Ribsml_uS5_D2-typ_fold_subgr"/>
</dbReference>
<feature type="active site" evidence="1">
    <location>
        <position position="57"/>
    </location>
</feature>
<feature type="domain" description="Lon proteolytic" evidence="3">
    <location>
        <begin position="1"/>
        <end position="151"/>
    </location>
</feature>
<dbReference type="EMBL" id="MPRK01000027">
    <property type="protein sequence ID" value="OOZ42550.1"/>
    <property type="molecule type" value="Genomic_DNA"/>
</dbReference>
<dbReference type="EC" id="3.4.21.53" evidence="1"/>
<dbReference type="GO" id="GO:0030163">
    <property type="term" value="P:protein catabolic process"/>
    <property type="evidence" value="ECO:0007669"/>
    <property type="project" value="InterPro"/>
</dbReference>
<dbReference type="PANTHER" id="PTHR10046">
    <property type="entry name" value="ATP DEPENDENT LON PROTEASE FAMILY MEMBER"/>
    <property type="match status" value="1"/>
</dbReference>
<keyword evidence="1" id="KW-0645">Protease</keyword>
<dbReference type="GO" id="GO:0004252">
    <property type="term" value="F:serine-type endopeptidase activity"/>
    <property type="evidence" value="ECO:0007669"/>
    <property type="project" value="UniProtKB-UniRule"/>
</dbReference>
<dbReference type="AlphaFoldDB" id="A0A1T2LBU6"/>
<keyword evidence="1" id="KW-0378">Hydrolase</keyword>
<dbReference type="Gene3D" id="3.30.230.10">
    <property type="match status" value="1"/>
</dbReference>
<keyword evidence="1" id="KW-0720">Serine protease</keyword>
<feature type="non-terminal residue" evidence="4">
    <location>
        <position position="1"/>
    </location>
</feature>
<dbReference type="SUPFAM" id="SSF54211">
    <property type="entry name" value="Ribosomal protein S5 domain 2-like"/>
    <property type="match status" value="1"/>
</dbReference>
<evidence type="ECO:0000313" key="4">
    <source>
        <dbReference type="EMBL" id="OOZ42550.1"/>
    </source>
</evidence>
<name>A0A1T2LBU6_9GAMM</name>
<comment type="caution">
    <text evidence="4">The sequence shown here is derived from an EMBL/GenBank/DDBJ whole genome shotgun (WGS) entry which is preliminary data.</text>
</comment>
<feature type="active site" evidence="1">
    <location>
        <position position="100"/>
    </location>
</feature>
<feature type="region of interest" description="Disordered" evidence="2">
    <location>
        <begin position="156"/>
        <end position="182"/>
    </location>
</feature>
<proteinExistence type="inferred from homology"/>
<dbReference type="Pfam" id="PF05362">
    <property type="entry name" value="Lon_C"/>
    <property type="match status" value="1"/>
</dbReference>
<gene>
    <name evidence="4" type="ORF">BOW52_02580</name>
</gene>
<dbReference type="PROSITE" id="PS51786">
    <property type="entry name" value="LON_PROTEOLYTIC"/>
    <property type="match status" value="1"/>
</dbReference>
<dbReference type="PRINTS" id="PR00830">
    <property type="entry name" value="ENDOLAPTASE"/>
</dbReference>
<dbReference type="InterPro" id="IPR020568">
    <property type="entry name" value="Ribosomal_Su5_D2-typ_SF"/>
</dbReference>
<dbReference type="GO" id="GO:0006508">
    <property type="term" value="P:proteolysis"/>
    <property type="evidence" value="ECO:0007669"/>
    <property type="project" value="UniProtKB-KW"/>
</dbReference>
<dbReference type="InterPro" id="IPR008269">
    <property type="entry name" value="Lon_proteolytic"/>
</dbReference>
<protein>
    <recommendedName>
        <fullName evidence="1">endopeptidase La</fullName>
        <ecNumber evidence="1">3.4.21.53</ecNumber>
    </recommendedName>
</protein>
<feature type="compositionally biased region" description="Basic residues" evidence="2">
    <location>
        <begin position="167"/>
        <end position="182"/>
    </location>
</feature>
<dbReference type="GO" id="GO:0004176">
    <property type="term" value="F:ATP-dependent peptidase activity"/>
    <property type="evidence" value="ECO:0007669"/>
    <property type="project" value="UniProtKB-UniRule"/>
</dbReference>
<evidence type="ECO:0000256" key="1">
    <source>
        <dbReference type="PROSITE-ProRule" id="PRU01122"/>
    </source>
</evidence>
<dbReference type="InterPro" id="IPR027065">
    <property type="entry name" value="Lon_Prtase"/>
</dbReference>
<comment type="similarity">
    <text evidence="1">Belongs to the peptidase S16 family.</text>
</comment>
<dbReference type="RefSeq" id="WP_370738147.1">
    <property type="nucleotide sequence ID" value="NZ_MPRK01000027.1"/>
</dbReference>
<dbReference type="GO" id="GO:0005524">
    <property type="term" value="F:ATP binding"/>
    <property type="evidence" value="ECO:0007669"/>
    <property type="project" value="InterPro"/>
</dbReference>
<evidence type="ECO:0000256" key="2">
    <source>
        <dbReference type="SAM" id="MobiDB-lite"/>
    </source>
</evidence>
<dbReference type="Proteomes" id="UP000190198">
    <property type="component" value="Unassembled WGS sequence"/>
</dbReference>
<evidence type="ECO:0000313" key="5">
    <source>
        <dbReference type="Proteomes" id="UP000190198"/>
    </source>
</evidence>
<keyword evidence="5" id="KW-1185">Reference proteome</keyword>
<feature type="compositionally biased region" description="Low complexity" evidence="2">
    <location>
        <begin position="156"/>
        <end position="166"/>
    </location>
</feature>